<dbReference type="AlphaFoldDB" id="A0A2P2EAZ4"/>
<dbReference type="EMBL" id="BFBR01000005">
    <property type="protein sequence ID" value="GBF58213.1"/>
    <property type="molecule type" value="Genomic_DNA"/>
</dbReference>
<reference evidence="2" key="1">
    <citation type="journal article" date="2018" name="Genome Announc.">
        <title>Draft Genome Sequence of "Candidatus Phycosocius bacilliformis," an Alphaproteobacterial Ectosymbiont of the Hydrocarbon-Producing Green Alga Botryococcus braunii.</title>
        <authorList>
            <person name="Tanabe Y."/>
            <person name="Yamaguchi H."/>
            <person name="Watanabe M.M."/>
        </authorList>
    </citation>
    <scope>NUCLEOTIDE SEQUENCE [LARGE SCALE GENOMIC DNA]</scope>
    <source>
        <strain evidence="2">BOTRYCO-2</strain>
    </source>
</reference>
<comment type="caution">
    <text evidence="2">The sequence shown here is derived from an EMBL/GenBank/DDBJ whole genome shotgun (WGS) entry which is preliminary data.</text>
</comment>
<dbReference type="InterPro" id="IPR006431">
    <property type="entry name" value="Phage_tape_meas_C"/>
</dbReference>
<dbReference type="Proteomes" id="UP000245086">
    <property type="component" value="Unassembled WGS sequence"/>
</dbReference>
<protein>
    <recommendedName>
        <fullName evidence="1">Bacteriophage tail tape measure C-terminal domain-containing protein</fullName>
    </recommendedName>
</protein>
<keyword evidence="3" id="KW-1185">Reference proteome</keyword>
<dbReference type="OrthoDB" id="7996304at2"/>
<dbReference type="Pfam" id="PF09718">
    <property type="entry name" value="Tape_meas_lam_C"/>
    <property type="match status" value="1"/>
</dbReference>
<feature type="domain" description="Bacteriophage tail tape measure C-terminal" evidence="1">
    <location>
        <begin position="14"/>
        <end position="85"/>
    </location>
</feature>
<evidence type="ECO:0000313" key="2">
    <source>
        <dbReference type="EMBL" id="GBF58213.1"/>
    </source>
</evidence>
<evidence type="ECO:0000313" key="3">
    <source>
        <dbReference type="Proteomes" id="UP000245086"/>
    </source>
</evidence>
<evidence type="ECO:0000259" key="1">
    <source>
        <dbReference type="Pfam" id="PF09718"/>
    </source>
</evidence>
<accession>A0A2P2EAZ4</accession>
<organism evidence="2 3">
    <name type="scientific">Candidatus Phycosocius bacilliformis</name>
    <dbReference type="NCBI Taxonomy" id="1445552"/>
    <lineage>
        <taxon>Bacteria</taxon>
        <taxon>Pseudomonadati</taxon>
        <taxon>Pseudomonadota</taxon>
        <taxon>Alphaproteobacteria</taxon>
        <taxon>Caulobacterales</taxon>
        <taxon>Caulobacterales incertae sedis</taxon>
        <taxon>Candidatus Phycosocius</taxon>
    </lineage>
</organism>
<dbReference type="RefSeq" id="WP_108985074.1">
    <property type="nucleotide sequence ID" value="NZ_BFBR01000005.1"/>
</dbReference>
<gene>
    <name evidence="2" type="ORF">PbB2_01885</name>
</gene>
<proteinExistence type="predicted"/>
<name>A0A2P2EAZ4_9PROT</name>
<sequence length="178" mass="18000">MTQLNNDSFNAGLQQAADSLEAFAAGPAQTAADAVGDAFARAGKRVAASLAVAARSGELSVRGLVSALLRDLSKIALDRFVTHPIEAAFAKATGGLALAGARADGGPVNRGGAYLVGERGPELFVPTSSGQIQAGPSVPTITINIQMAPGQSLTEVKRSSHQVAAALARAVQRGSQLL</sequence>